<name>A0A3N6NZF1_9EURY</name>
<evidence type="ECO:0000256" key="1">
    <source>
        <dbReference type="SAM" id="MobiDB-lite"/>
    </source>
</evidence>
<protein>
    <submittedName>
        <fullName evidence="2">Uncharacterized protein</fullName>
    </submittedName>
</protein>
<dbReference type="EMBL" id="REFY01000003">
    <property type="protein sequence ID" value="RQG90329.1"/>
    <property type="molecule type" value="Genomic_DNA"/>
</dbReference>
<dbReference type="Proteomes" id="UP000273828">
    <property type="component" value="Unassembled WGS sequence"/>
</dbReference>
<dbReference type="RefSeq" id="WP_124178436.1">
    <property type="nucleotide sequence ID" value="NZ_REFY01000003.1"/>
</dbReference>
<feature type="compositionally biased region" description="Acidic residues" evidence="1">
    <location>
        <begin position="113"/>
        <end position="135"/>
    </location>
</feature>
<proteinExistence type="predicted"/>
<evidence type="ECO:0000313" key="2">
    <source>
        <dbReference type="EMBL" id="RQG90329.1"/>
    </source>
</evidence>
<keyword evidence="3" id="KW-1185">Reference proteome</keyword>
<comment type="caution">
    <text evidence="2">The sequence shown here is derived from an EMBL/GenBank/DDBJ whole genome shotgun (WGS) entry which is preliminary data.</text>
</comment>
<dbReference type="OrthoDB" id="206276at2157"/>
<reference evidence="2 3" key="1">
    <citation type="submission" date="2018-10" db="EMBL/GenBank/DDBJ databases">
        <title>Natrarchaeobius chitinivorans gen. nov., sp. nov., and Natrarchaeobius haloalkaliphilus sp. nov., alkaliphilic, chitin-utilizing haloarchaea from hypersaline alkaline lakes.</title>
        <authorList>
            <person name="Sorokin D.Y."/>
            <person name="Elcheninov A.G."/>
            <person name="Kostrikina N.A."/>
            <person name="Bale N.J."/>
            <person name="Sinninghe Damste J.S."/>
            <person name="Khijniak T.V."/>
            <person name="Kublanov I.V."/>
            <person name="Toshchakov S.V."/>
        </authorList>
    </citation>
    <scope>NUCLEOTIDE SEQUENCE [LARGE SCALE GENOMIC DNA]</scope>
    <source>
        <strain evidence="2 3">AArcht-Sl</strain>
    </source>
</reference>
<feature type="region of interest" description="Disordered" evidence="1">
    <location>
        <begin position="96"/>
        <end position="149"/>
    </location>
</feature>
<sequence>MGDGSGLKRVVVEEVGNQIDAGDLIGDGSIEAGIDGREVGASVGRSTGERIGRELGESIGRSIHEALEAGLEDEDTDIGSLRSALAEAVRDAIAESIGDNSAGDALESVTEPVTDDEEIPEDEAAGDDDVGDEESTSAPSGDDLEDLKRETLEDFLGLLSYEDLQSIAKDVDVPANLSREEMIDEILEAVSDEYEPIAESDEKSDSES</sequence>
<accession>A0A3N6NZF1</accession>
<evidence type="ECO:0000313" key="3">
    <source>
        <dbReference type="Proteomes" id="UP000273828"/>
    </source>
</evidence>
<gene>
    <name evidence="2" type="ORF">EA462_10165</name>
</gene>
<dbReference type="AlphaFoldDB" id="A0A3N6NZF1"/>
<organism evidence="2 3">
    <name type="scientific">Natrarchaeobius halalkaliphilus</name>
    <dbReference type="NCBI Taxonomy" id="1679091"/>
    <lineage>
        <taxon>Archaea</taxon>
        <taxon>Methanobacteriati</taxon>
        <taxon>Methanobacteriota</taxon>
        <taxon>Stenosarchaea group</taxon>
        <taxon>Halobacteria</taxon>
        <taxon>Halobacteriales</taxon>
        <taxon>Natrialbaceae</taxon>
        <taxon>Natrarchaeobius</taxon>
    </lineage>
</organism>